<sequence>MISFENALELVSQLPREQQEMLIEIVKKRCVEVRRQEFLRECQEGLTEYRSGNLQPMTVEDVIAELDRYLEDSEDE</sequence>
<protein>
    <submittedName>
        <fullName evidence="1">Uncharacterized protein</fullName>
    </submittedName>
</protein>
<comment type="caution">
    <text evidence="1">The sequence shown here is derived from an EMBL/GenBank/DDBJ whole genome shotgun (WGS) entry which is preliminary data.</text>
</comment>
<accession>A0A966FY52</accession>
<dbReference type="EMBL" id="JAADAI010000053">
    <property type="protein sequence ID" value="NCS56431.1"/>
    <property type="molecule type" value="Genomic_DNA"/>
</dbReference>
<organism evidence="1 2">
    <name type="scientific">Microcystis aeruginosa G11-04</name>
    <dbReference type="NCBI Taxonomy" id="2685956"/>
    <lineage>
        <taxon>Bacteria</taxon>
        <taxon>Bacillati</taxon>
        <taxon>Cyanobacteriota</taxon>
        <taxon>Cyanophyceae</taxon>
        <taxon>Oscillatoriophycideae</taxon>
        <taxon>Chroococcales</taxon>
        <taxon>Microcystaceae</taxon>
        <taxon>Microcystis</taxon>
    </lineage>
</organism>
<dbReference type="AlphaFoldDB" id="A0A966FY52"/>
<dbReference type="Proteomes" id="UP000799330">
    <property type="component" value="Unassembled WGS sequence"/>
</dbReference>
<reference evidence="1" key="1">
    <citation type="journal article" date="2019" name="Mol. Ecol.">
        <title>Genome evolution and host-microbiome shifts correspond with intraspecific niche divergence within harmful algal bloom-forming Microcystis aeruginosa.</title>
        <authorList>
            <person name="Jackrel S.L."/>
            <person name="White J.D."/>
            <person name="Evans J.T."/>
            <person name="Buffin K."/>
            <person name="Hayden K."/>
            <person name="Sarnelle O."/>
            <person name="Denef V.J."/>
        </authorList>
    </citation>
    <scope>NUCLEOTIDE SEQUENCE</scope>
    <source>
        <strain evidence="1">G11-04</strain>
    </source>
</reference>
<proteinExistence type="predicted"/>
<name>A0A966FY52_MICAE</name>
<gene>
    <name evidence="1" type="ORF">GPJ16_05545</name>
</gene>
<evidence type="ECO:0000313" key="2">
    <source>
        <dbReference type="Proteomes" id="UP000799330"/>
    </source>
</evidence>
<evidence type="ECO:0000313" key="1">
    <source>
        <dbReference type="EMBL" id="NCS56431.1"/>
    </source>
</evidence>